<evidence type="ECO:0000259" key="1">
    <source>
        <dbReference type="PROSITE" id="PS51186"/>
    </source>
</evidence>
<dbReference type="InterPro" id="IPR051531">
    <property type="entry name" value="N-acetyltransferase"/>
</dbReference>
<dbReference type="InterPro" id="IPR000182">
    <property type="entry name" value="GNAT_dom"/>
</dbReference>
<feature type="domain" description="N-acetyltransferase" evidence="1">
    <location>
        <begin position="9"/>
        <end position="176"/>
    </location>
</feature>
<name>A0A8J3NSY9_9ACTN</name>
<accession>A0A8J3NSY9</accession>
<evidence type="ECO:0000313" key="2">
    <source>
        <dbReference type="EMBL" id="GIF91121.1"/>
    </source>
</evidence>
<dbReference type="SUPFAM" id="SSF55729">
    <property type="entry name" value="Acyl-CoA N-acyltransferases (Nat)"/>
    <property type="match status" value="1"/>
</dbReference>
<dbReference type="GO" id="GO:0016747">
    <property type="term" value="F:acyltransferase activity, transferring groups other than amino-acyl groups"/>
    <property type="evidence" value="ECO:0007669"/>
    <property type="project" value="InterPro"/>
</dbReference>
<dbReference type="PANTHER" id="PTHR43792:SF1">
    <property type="entry name" value="N-ACETYLTRANSFERASE DOMAIN-CONTAINING PROTEIN"/>
    <property type="match status" value="1"/>
</dbReference>
<evidence type="ECO:0000313" key="3">
    <source>
        <dbReference type="Proteomes" id="UP000619293"/>
    </source>
</evidence>
<reference evidence="2 3" key="1">
    <citation type="submission" date="2021-01" db="EMBL/GenBank/DDBJ databases">
        <title>Whole genome shotgun sequence of Catellatospora chokoriensis NBRC 107358.</title>
        <authorList>
            <person name="Komaki H."/>
            <person name="Tamura T."/>
        </authorList>
    </citation>
    <scope>NUCLEOTIDE SEQUENCE [LARGE SCALE GENOMIC DNA]</scope>
    <source>
        <strain evidence="2 3">NBRC 107358</strain>
    </source>
</reference>
<comment type="caution">
    <text evidence="2">The sequence shown here is derived from an EMBL/GenBank/DDBJ whole genome shotgun (WGS) entry which is preliminary data.</text>
</comment>
<gene>
    <name evidence="2" type="ORF">Cch02nite_45650</name>
</gene>
<dbReference type="RefSeq" id="WP_191838858.1">
    <property type="nucleotide sequence ID" value="NZ_BAAALB010000008.1"/>
</dbReference>
<dbReference type="AlphaFoldDB" id="A0A8J3NSY9"/>
<dbReference type="Proteomes" id="UP000619293">
    <property type="component" value="Unassembled WGS sequence"/>
</dbReference>
<dbReference type="PROSITE" id="PS51186">
    <property type="entry name" value="GNAT"/>
    <property type="match status" value="1"/>
</dbReference>
<keyword evidence="3" id="KW-1185">Reference proteome</keyword>
<dbReference type="EMBL" id="BONG01000029">
    <property type="protein sequence ID" value="GIF91121.1"/>
    <property type="molecule type" value="Genomic_DNA"/>
</dbReference>
<dbReference type="PANTHER" id="PTHR43792">
    <property type="entry name" value="GNAT FAMILY, PUTATIVE (AFU_ORTHOLOGUE AFUA_3G00765)-RELATED-RELATED"/>
    <property type="match status" value="1"/>
</dbReference>
<protein>
    <submittedName>
        <fullName evidence="2">N-acetyltransferase</fullName>
    </submittedName>
</protein>
<dbReference type="InterPro" id="IPR016181">
    <property type="entry name" value="Acyl_CoA_acyltransferase"/>
</dbReference>
<sequence length="176" mass="19562">MRTITSDRLLLRPWQDDDADFLLDLESRWEVVRFLGARPTAMRTRADALASIARRRALDHPIHGIWAMTTAAEGRLVGNLLLKPIPVSAGKARAEPADIEIGWHLHPDAWGHGYATEAARAVLDDALSRGVPRVLAVTAPGNHASQAVCRRLGMTHVGRTTRYYDTSNELFEKLPR</sequence>
<proteinExistence type="predicted"/>
<dbReference type="Gene3D" id="3.40.630.30">
    <property type="match status" value="1"/>
</dbReference>
<dbReference type="Pfam" id="PF13302">
    <property type="entry name" value="Acetyltransf_3"/>
    <property type="match status" value="1"/>
</dbReference>
<organism evidence="2 3">
    <name type="scientific">Catellatospora chokoriensis</name>
    <dbReference type="NCBI Taxonomy" id="310353"/>
    <lineage>
        <taxon>Bacteria</taxon>
        <taxon>Bacillati</taxon>
        <taxon>Actinomycetota</taxon>
        <taxon>Actinomycetes</taxon>
        <taxon>Micromonosporales</taxon>
        <taxon>Micromonosporaceae</taxon>
        <taxon>Catellatospora</taxon>
    </lineage>
</organism>
<dbReference type="CDD" id="cd04301">
    <property type="entry name" value="NAT_SF"/>
    <property type="match status" value="1"/>
</dbReference>